<gene>
    <name evidence="1" type="ordered locus">ambt_12720</name>
</gene>
<proteinExistence type="predicted"/>
<dbReference type="SUPFAM" id="SSF143422">
    <property type="entry name" value="Transposase IS200-like"/>
    <property type="match status" value="1"/>
</dbReference>
<accession>F5ZDV2</accession>
<dbReference type="Proteomes" id="UP000000683">
    <property type="component" value="Chromosome"/>
</dbReference>
<name>F5ZDV2_ALTNA</name>
<dbReference type="GO" id="GO:0006313">
    <property type="term" value="P:DNA transposition"/>
    <property type="evidence" value="ECO:0007669"/>
    <property type="project" value="InterPro"/>
</dbReference>
<dbReference type="EMBL" id="CP002339">
    <property type="protein sequence ID" value="AEF04064.1"/>
    <property type="molecule type" value="Genomic_DNA"/>
</dbReference>
<dbReference type="Gene3D" id="3.30.70.1290">
    <property type="entry name" value="Transposase IS200-like"/>
    <property type="match status" value="1"/>
</dbReference>
<dbReference type="PANTHER" id="PTHR34322">
    <property type="entry name" value="TRANSPOSASE, Y1_TNP DOMAIN-CONTAINING"/>
    <property type="match status" value="1"/>
</dbReference>
<sequence>MNKEQRPGLSEAQVKTVLSCVEMYRKRLYDISWFMRLLNEFIARKANKEDECTGRFWEGRFKSQALLDESALLACMAYVDLNPIRASNANTPEKSMYTSVKRRIAKAKKNKQPQELLPFIGDSQDSKVKGLPFRLDDYLQLVDQTGRQLRSNIKGAIPRNCEPILSRTGLTQTDWSAVVSSIESNFSSKISLALVKRKTGLSPQLAC</sequence>
<dbReference type="AlphaFoldDB" id="F5ZDV2"/>
<protein>
    <recommendedName>
        <fullName evidence="3">Transposase</fullName>
    </recommendedName>
</protein>
<evidence type="ECO:0000313" key="2">
    <source>
        <dbReference type="Proteomes" id="UP000000683"/>
    </source>
</evidence>
<evidence type="ECO:0008006" key="3">
    <source>
        <dbReference type="Google" id="ProtNLM"/>
    </source>
</evidence>
<keyword evidence="2" id="KW-1185">Reference proteome</keyword>
<dbReference type="GO" id="GO:0004803">
    <property type="term" value="F:transposase activity"/>
    <property type="evidence" value="ECO:0007669"/>
    <property type="project" value="InterPro"/>
</dbReference>
<reference evidence="1 2" key="1">
    <citation type="journal article" date="2011" name="J. Bacteriol.">
        <title>Complete genome sequence of the polycyclic aromatic hydrocarbon-degrading bacterium Alteromonas sp. strain SN2.</title>
        <authorList>
            <person name="Jin H.M."/>
            <person name="Jeong H."/>
            <person name="Moon E.J."/>
            <person name="Math R.K."/>
            <person name="Lee K."/>
            <person name="Kim H.J."/>
            <person name="Jeon C.O."/>
            <person name="Oh T.K."/>
            <person name="Kim J.F."/>
        </authorList>
    </citation>
    <scope>NUCLEOTIDE SEQUENCE [LARGE SCALE GENOMIC DNA]</scope>
    <source>
        <strain evidence="2">JCM 17741 / KACC 18427 / KCTC 11700BP / SN2</strain>
    </source>
</reference>
<dbReference type="GO" id="GO:0003677">
    <property type="term" value="F:DNA binding"/>
    <property type="evidence" value="ECO:0007669"/>
    <property type="project" value="InterPro"/>
</dbReference>
<dbReference type="HOGENOM" id="CLU_053827_2_0_6"/>
<dbReference type="PANTHER" id="PTHR34322:SF2">
    <property type="entry name" value="TRANSPOSASE IS200-LIKE DOMAIN-CONTAINING PROTEIN"/>
    <property type="match status" value="1"/>
</dbReference>
<dbReference type="eggNOG" id="COG1943">
    <property type="taxonomic scope" value="Bacteria"/>
</dbReference>
<organism evidence="1 2">
    <name type="scientific">Alteromonas naphthalenivorans</name>
    <dbReference type="NCBI Taxonomy" id="715451"/>
    <lineage>
        <taxon>Bacteria</taxon>
        <taxon>Pseudomonadati</taxon>
        <taxon>Pseudomonadota</taxon>
        <taxon>Gammaproteobacteria</taxon>
        <taxon>Alteromonadales</taxon>
        <taxon>Alteromonadaceae</taxon>
        <taxon>Alteromonas/Salinimonas group</taxon>
        <taxon>Alteromonas</taxon>
    </lineage>
</organism>
<dbReference type="KEGG" id="alt:ambt_12720"/>
<dbReference type="InterPro" id="IPR036515">
    <property type="entry name" value="Transposase_17_sf"/>
</dbReference>
<evidence type="ECO:0000313" key="1">
    <source>
        <dbReference type="EMBL" id="AEF04064.1"/>
    </source>
</evidence>